<accession>A0ABV8ZYG9</accession>
<dbReference type="RefSeq" id="WP_231461392.1">
    <property type="nucleotide sequence ID" value="NZ_JAJOHW010000031.1"/>
</dbReference>
<protein>
    <submittedName>
        <fullName evidence="1">Uncharacterized protein</fullName>
    </submittedName>
</protein>
<keyword evidence="2" id="KW-1185">Reference proteome</keyword>
<dbReference type="Proteomes" id="UP001595999">
    <property type="component" value="Unassembled WGS sequence"/>
</dbReference>
<comment type="caution">
    <text evidence="1">The sequence shown here is derived from an EMBL/GenBank/DDBJ whole genome shotgun (WGS) entry which is preliminary data.</text>
</comment>
<dbReference type="EMBL" id="JBHSEK010000023">
    <property type="protein sequence ID" value="MFC4492227.1"/>
    <property type="molecule type" value="Genomic_DNA"/>
</dbReference>
<gene>
    <name evidence="1" type="ORF">ACFO0R_21665</name>
</gene>
<reference evidence="2" key="1">
    <citation type="journal article" date="2019" name="Int. J. Syst. Evol. Microbiol.">
        <title>The Global Catalogue of Microorganisms (GCM) 10K type strain sequencing project: providing services to taxonomists for standard genome sequencing and annotation.</title>
        <authorList>
            <consortium name="The Broad Institute Genomics Platform"/>
            <consortium name="The Broad Institute Genome Sequencing Center for Infectious Disease"/>
            <person name="Wu L."/>
            <person name="Ma J."/>
        </authorList>
    </citation>
    <scope>NUCLEOTIDE SEQUENCE [LARGE SCALE GENOMIC DNA]</scope>
    <source>
        <strain evidence="2">CGMCC 4.7608</strain>
    </source>
</reference>
<proteinExistence type="predicted"/>
<name>A0ABV8ZYG9_9NEIS</name>
<sequence length="82" mass="9168">MDTRPACSPHLSKLETADALANGLDALNLLRPLLLSMRQQLANPQPNLGQPDGLCQAANWIADEYHNYLEALRQDEARRMNN</sequence>
<organism evidence="1 2">
    <name type="scientific">Chromobacterium aquaticum</name>
    <dbReference type="NCBI Taxonomy" id="467180"/>
    <lineage>
        <taxon>Bacteria</taxon>
        <taxon>Pseudomonadati</taxon>
        <taxon>Pseudomonadota</taxon>
        <taxon>Betaproteobacteria</taxon>
        <taxon>Neisseriales</taxon>
        <taxon>Chromobacteriaceae</taxon>
        <taxon>Chromobacterium</taxon>
    </lineage>
</organism>
<evidence type="ECO:0000313" key="2">
    <source>
        <dbReference type="Proteomes" id="UP001595999"/>
    </source>
</evidence>
<evidence type="ECO:0000313" key="1">
    <source>
        <dbReference type="EMBL" id="MFC4492227.1"/>
    </source>
</evidence>